<dbReference type="InterPro" id="IPR012675">
    <property type="entry name" value="Beta-grasp_dom_sf"/>
</dbReference>
<dbReference type="Pfam" id="PF00111">
    <property type="entry name" value="Fer2"/>
    <property type="match status" value="1"/>
</dbReference>
<dbReference type="Proteomes" id="UP001596422">
    <property type="component" value="Unassembled WGS sequence"/>
</dbReference>
<dbReference type="RefSeq" id="WP_379908521.1">
    <property type="nucleotide sequence ID" value="NZ_JBHSWE010000001.1"/>
</dbReference>
<accession>A0ABW1ZXS8</accession>
<dbReference type="InterPro" id="IPR036010">
    <property type="entry name" value="2Fe-2S_ferredoxin-like_sf"/>
</dbReference>
<reference evidence="3" key="1">
    <citation type="journal article" date="2019" name="Int. J. Syst. Evol. Microbiol.">
        <title>The Global Catalogue of Microorganisms (GCM) 10K type strain sequencing project: providing services to taxonomists for standard genome sequencing and annotation.</title>
        <authorList>
            <consortium name="The Broad Institute Genomics Platform"/>
            <consortium name="The Broad Institute Genome Sequencing Center for Infectious Disease"/>
            <person name="Wu L."/>
            <person name="Ma J."/>
        </authorList>
    </citation>
    <scope>NUCLEOTIDE SEQUENCE [LARGE SCALE GENOMIC DNA]</scope>
    <source>
        <strain evidence="3">NBRC 111756</strain>
    </source>
</reference>
<dbReference type="SUPFAM" id="SSF54292">
    <property type="entry name" value="2Fe-2S ferredoxin-like"/>
    <property type="match status" value="1"/>
</dbReference>
<organism evidence="2 3">
    <name type="scientific">Marinobacterium aestuariivivens</name>
    <dbReference type="NCBI Taxonomy" id="1698799"/>
    <lineage>
        <taxon>Bacteria</taxon>
        <taxon>Pseudomonadati</taxon>
        <taxon>Pseudomonadota</taxon>
        <taxon>Gammaproteobacteria</taxon>
        <taxon>Oceanospirillales</taxon>
        <taxon>Oceanospirillaceae</taxon>
        <taxon>Marinobacterium</taxon>
    </lineage>
</organism>
<sequence>MGQCESCAVRILSGQVHHLNGQEPEDPGVCLTCQAVPVSDLRLDI</sequence>
<proteinExistence type="predicted"/>
<dbReference type="EMBL" id="JBHSWE010000001">
    <property type="protein sequence ID" value="MFC6670003.1"/>
    <property type="molecule type" value="Genomic_DNA"/>
</dbReference>
<gene>
    <name evidence="2" type="ORF">ACFQDL_07820</name>
</gene>
<comment type="caution">
    <text evidence="2">The sequence shown here is derived from an EMBL/GenBank/DDBJ whole genome shotgun (WGS) entry which is preliminary data.</text>
</comment>
<keyword evidence="3" id="KW-1185">Reference proteome</keyword>
<feature type="domain" description="2Fe-2S ferredoxin-type" evidence="1">
    <location>
        <begin position="2"/>
        <end position="37"/>
    </location>
</feature>
<evidence type="ECO:0000259" key="1">
    <source>
        <dbReference type="Pfam" id="PF00111"/>
    </source>
</evidence>
<evidence type="ECO:0000313" key="2">
    <source>
        <dbReference type="EMBL" id="MFC6670003.1"/>
    </source>
</evidence>
<name>A0ABW1ZXS8_9GAMM</name>
<evidence type="ECO:0000313" key="3">
    <source>
        <dbReference type="Proteomes" id="UP001596422"/>
    </source>
</evidence>
<dbReference type="CDD" id="cd00207">
    <property type="entry name" value="fer2"/>
    <property type="match status" value="1"/>
</dbReference>
<dbReference type="InterPro" id="IPR001041">
    <property type="entry name" value="2Fe-2S_ferredoxin-type"/>
</dbReference>
<protein>
    <submittedName>
        <fullName evidence="2">2Fe-2S iron-sulfur cluster-binding protein</fullName>
    </submittedName>
</protein>
<dbReference type="Gene3D" id="3.10.20.30">
    <property type="match status" value="1"/>
</dbReference>